<feature type="transmembrane region" description="Helical" evidence="2">
    <location>
        <begin position="29"/>
        <end position="53"/>
    </location>
</feature>
<evidence type="ECO:0000313" key="6">
    <source>
        <dbReference type="Proteomes" id="UP000836841"/>
    </source>
</evidence>
<keyword evidence="2" id="KW-0812">Transmembrane</keyword>
<dbReference type="Pfam" id="PF04782">
    <property type="entry name" value="DUF632"/>
    <property type="match status" value="1"/>
</dbReference>
<proteinExistence type="predicted"/>
<evidence type="ECO:0008006" key="7">
    <source>
        <dbReference type="Google" id="ProtNLM"/>
    </source>
</evidence>
<feature type="region of interest" description="Disordered" evidence="1">
    <location>
        <begin position="736"/>
        <end position="757"/>
    </location>
</feature>
<feature type="domain" description="DUF630" evidence="4">
    <location>
        <begin position="65"/>
        <end position="123"/>
    </location>
</feature>
<organism evidence="5 6">
    <name type="scientific">Thlaspi arvense</name>
    <name type="common">Field penny-cress</name>
    <dbReference type="NCBI Taxonomy" id="13288"/>
    <lineage>
        <taxon>Eukaryota</taxon>
        <taxon>Viridiplantae</taxon>
        <taxon>Streptophyta</taxon>
        <taxon>Embryophyta</taxon>
        <taxon>Tracheophyta</taxon>
        <taxon>Spermatophyta</taxon>
        <taxon>Magnoliopsida</taxon>
        <taxon>eudicotyledons</taxon>
        <taxon>Gunneridae</taxon>
        <taxon>Pentapetalae</taxon>
        <taxon>rosids</taxon>
        <taxon>malvids</taxon>
        <taxon>Brassicales</taxon>
        <taxon>Brassicaceae</taxon>
        <taxon>Thlaspideae</taxon>
        <taxon>Thlaspi</taxon>
    </lineage>
</organism>
<dbReference type="AlphaFoldDB" id="A0AAU9RNF9"/>
<dbReference type="Pfam" id="PF04783">
    <property type="entry name" value="DUF630"/>
    <property type="match status" value="1"/>
</dbReference>
<feature type="region of interest" description="Disordered" evidence="1">
    <location>
        <begin position="293"/>
        <end position="364"/>
    </location>
</feature>
<feature type="region of interest" description="Disordered" evidence="1">
    <location>
        <begin position="197"/>
        <end position="254"/>
    </location>
</feature>
<accession>A0AAU9RNF9</accession>
<evidence type="ECO:0000256" key="1">
    <source>
        <dbReference type="SAM" id="MobiDB-lite"/>
    </source>
</evidence>
<keyword evidence="2" id="KW-0472">Membrane</keyword>
<feature type="compositionally biased region" description="Basic and acidic residues" evidence="1">
    <location>
        <begin position="313"/>
        <end position="326"/>
    </location>
</feature>
<reference evidence="5 6" key="1">
    <citation type="submission" date="2022-03" db="EMBL/GenBank/DDBJ databases">
        <authorList>
            <person name="Nunn A."/>
            <person name="Chopra R."/>
            <person name="Nunn A."/>
            <person name="Contreras Garrido A."/>
        </authorList>
    </citation>
    <scope>NUCLEOTIDE SEQUENCE [LARGE SCALE GENOMIC DNA]</scope>
</reference>
<dbReference type="InterPro" id="IPR006868">
    <property type="entry name" value="DUF630"/>
</dbReference>
<name>A0AAU9RNF9_THLAR</name>
<keyword evidence="2" id="KW-1133">Transmembrane helix</keyword>
<dbReference type="InterPro" id="IPR006867">
    <property type="entry name" value="DUF632"/>
</dbReference>
<sequence>MNIQTRHHYTMRERVHKTSPLSARGKYQFFSLSLLCVSLSLLVSTLFFISIFLSEISLHLWGGIMGCAQSRVDNEEAVARCKDRRNVIKEAVAASKAFAAGHFAYAIALKNTGAALSDYGHGESDQTLDVLDQSHYQQQKDRTVDPAPQPPPPPPIENLPPPPPPLPKFSPSPIKRAISLPAMAVRGRKLRTVDSMAIEEEDEEEEEEEEDEGVKDGARAAARKEDEQSSPRTPENAGNGRKRPETPEIASASPANSMAWDYFFMVENVPGPNLDDREMGNGYQTQNNHHFEFNEEEEEEERSGIFRKNSGHKVVEEMEPKTPEKVEEVEEEEEEEEEEDEDEEEEEEEEEEDAVMAEAKKKKKGKAKIEHSVTAPAEFRRAVANTAASNVNLMKILDEIDDRFLKASECAQEVSKMLEATRLHYHSNFADNRGYVDHSARVMRVITWNKSLRGISNGEGGKDDQESDEHETHATVLDKLLAWEKKLYDEVKQGELMKIEYQKKVSLLNRHKKRGASAETVEKTKAAVSHLHTRYIVDMQSMDSTVSEVNRLRDDQLYPRLVSLVEGMAKMWTNMCIQHDTQLQIVGELKSLEISTSQKETTKLHHQQTRQFCTVLEEWHVQFDRLVTHQKQYINSLNSWLKLNLIPIESSLKEKVSSPPRPQRPPIQALLHSWHDRLEKLPDEVAKSAISSFAAVIKTILLHQEEEMKLKEKCEETRREFIRKKQGFEEWYQKHLQKRGPTEEGEDGEDASSRDHVTERRIVVETLKKRLEDEEEAHQRHCVQVREKSLNSLKIRLPEIFRALSDYAHACADSYEKLRIISQAQKATVSS</sequence>
<dbReference type="PANTHER" id="PTHR21450">
    <property type="entry name" value="PROTEIN ALTERED PHOSPHATE STARVATION RESPONSE 1"/>
    <property type="match status" value="1"/>
</dbReference>
<protein>
    <recommendedName>
        <fullName evidence="7">DUF632 domain-containing protein</fullName>
    </recommendedName>
</protein>
<feature type="compositionally biased region" description="Basic and acidic residues" evidence="1">
    <location>
        <begin position="214"/>
        <end position="229"/>
    </location>
</feature>
<dbReference type="Proteomes" id="UP000836841">
    <property type="component" value="Chromosome 2"/>
</dbReference>
<feature type="region of interest" description="Disordered" evidence="1">
    <location>
        <begin position="135"/>
        <end position="173"/>
    </location>
</feature>
<evidence type="ECO:0000259" key="3">
    <source>
        <dbReference type="Pfam" id="PF04782"/>
    </source>
</evidence>
<gene>
    <name evidence="5" type="ORF">TAV2_LOCUS5037</name>
</gene>
<dbReference type="EMBL" id="OU466858">
    <property type="protein sequence ID" value="CAH2044428.1"/>
    <property type="molecule type" value="Genomic_DNA"/>
</dbReference>
<dbReference type="PANTHER" id="PTHR21450:SF7">
    <property type="entry name" value="DNA LIGASE (DUF630 AND DUF632)"/>
    <property type="match status" value="1"/>
</dbReference>
<keyword evidence="6" id="KW-1185">Reference proteome</keyword>
<evidence type="ECO:0000313" key="5">
    <source>
        <dbReference type="EMBL" id="CAH2044428.1"/>
    </source>
</evidence>
<feature type="compositionally biased region" description="Pro residues" evidence="1">
    <location>
        <begin position="147"/>
        <end position="170"/>
    </location>
</feature>
<evidence type="ECO:0000256" key="2">
    <source>
        <dbReference type="SAM" id="Phobius"/>
    </source>
</evidence>
<feature type="domain" description="DUF632" evidence="3">
    <location>
        <begin position="393"/>
        <end position="698"/>
    </location>
</feature>
<evidence type="ECO:0000259" key="4">
    <source>
        <dbReference type="Pfam" id="PF04783"/>
    </source>
</evidence>
<feature type="compositionally biased region" description="Acidic residues" evidence="1">
    <location>
        <begin position="327"/>
        <end position="355"/>
    </location>
</feature>
<feature type="compositionally biased region" description="Acidic residues" evidence="1">
    <location>
        <begin position="197"/>
        <end position="213"/>
    </location>
</feature>